<evidence type="ECO:0000313" key="6">
    <source>
        <dbReference type="Proteomes" id="UP001279553"/>
    </source>
</evidence>
<dbReference type="SUPFAM" id="SSF48452">
    <property type="entry name" value="TPR-like"/>
    <property type="match status" value="3"/>
</dbReference>
<evidence type="ECO:0000313" key="5">
    <source>
        <dbReference type="EMBL" id="MDX5932620.1"/>
    </source>
</evidence>
<dbReference type="Gene3D" id="1.25.40.10">
    <property type="entry name" value="Tetratricopeptide repeat domain"/>
    <property type="match status" value="2"/>
</dbReference>
<feature type="chain" id="PRO_5043690222" evidence="4">
    <location>
        <begin position="30"/>
        <end position="566"/>
    </location>
</feature>
<gene>
    <name evidence="5" type="ORF">SIL87_17850</name>
</gene>
<dbReference type="InterPro" id="IPR051012">
    <property type="entry name" value="CellSynth/LPSAsmb/PSIAsmb"/>
</dbReference>
<keyword evidence="4" id="KW-0732">Signal</keyword>
<dbReference type="Pfam" id="PF13432">
    <property type="entry name" value="TPR_16"/>
    <property type="match status" value="2"/>
</dbReference>
<keyword evidence="1" id="KW-0677">Repeat</keyword>
<sequence length="566" mass="59712">MLTGSKTLRRAACSLVLLLSSCAGGLAQTASTPAAPNPPAPNLAASMPLYAAFMAGNYAAGTGHDHEAAQFFDRAYSLDPTNPMLLHQAFVTALLANSPNAPALARRMGTDPLALMVRGNALLASGHNAKAAAVFKTMPPTGVTGLIRPLLLAWTEAGEGEFDRAITRLKQSEATAPFGPVYALNAAMIAELAGREAEAAPLYLIAERAFPAPNLRLAQALASFRARQGQHQAADAILVRMVASHPDLRLALDALEADASRPMVESAKQGAAEAYLTLAGSLDQPQQILLRQLLLRFALRLRPDLSAARLLAANLDMARGQSAKAAATLGRIPASDPLYGPAVVQRAQILAGMGKGAAMVPALEALAAAHPHVSTPIVLAADIERDAGHYASALRLYDQALARLGPNPPGSAWAIYYGRAIAEDKSGHWPEAEADLKQALAIEPGQPFVLNYLGYSYAVRGIHLARAQSMIEQALQIDPNEGAIIDSLGYVLLKRGKLAEAMREQIRAVQAAPNDPEVNAHLADIYAAAGDYLAARNQWARALSLHPDPAEAAKIRAALERDDHGS</sequence>
<dbReference type="PROSITE" id="PS50005">
    <property type="entry name" value="TPR"/>
    <property type="match status" value="2"/>
</dbReference>
<name>A0AAW9DUF1_ACIAO</name>
<dbReference type="InterPro" id="IPR019734">
    <property type="entry name" value="TPR_rpt"/>
</dbReference>
<dbReference type="RefSeq" id="WP_319615474.1">
    <property type="nucleotide sequence ID" value="NZ_JAWXYB010000018.1"/>
</dbReference>
<dbReference type="PANTHER" id="PTHR45586:SF1">
    <property type="entry name" value="LIPOPOLYSACCHARIDE ASSEMBLY PROTEIN B"/>
    <property type="match status" value="1"/>
</dbReference>
<protein>
    <submittedName>
        <fullName evidence="5">Tetratricopeptide repeat protein</fullName>
    </submittedName>
</protein>
<keyword evidence="6" id="KW-1185">Reference proteome</keyword>
<feature type="repeat" description="TPR" evidence="3">
    <location>
        <begin position="49"/>
        <end position="82"/>
    </location>
</feature>
<dbReference type="EMBL" id="JAWXYB010000018">
    <property type="protein sequence ID" value="MDX5932620.1"/>
    <property type="molecule type" value="Genomic_DNA"/>
</dbReference>
<evidence type="ECO:0000256" key="2">
    <source>
        <dbReference type="ARBA" id="ARBA00022803"/>
    </source>
</evidence>
<dbReference type="InterPro" id="IPR011990">
    <property type="entry name" value="TPR-like_helical_dom_sf"/>
</dbReference>
<keyword evidence="2 3" id="KW-0802">TPR repeat</keyword>
<proteinExistence type="predicted"/>
<dbReference type="PANTHER" id="PTHR45586">
    <property type="entry name" value="TPR REPEAT-CONTAINING PROTEIN PA4667"/>
    <property type="match status" value="1"/>
</dbReference>
<comment type="caution">
    <text evidence="5">The sequence shown here is derived from an EMBL/GenBank/DDBJ whole genome shotgun (WGS) entry which is preliminary data.</text>
</comment>
<feature type="repeat" description="TPR" evidence="3">
    <location>
        <begin position="516"/>
        <end position="549"/>
    </location>
</feature>
<organism evidence="5 6">
    <name type="scientific">Acidiphilium acidophilum</name>
    <name type="common">Thiobacillus acidophilus</name>
    <dbReference type="NCBI Taxonomy" id="76588"/>
    <lineage>
        <taxon>Bacteria</taxon>
        <taxon>Pseudomonadati</taxon>
        <taxon>Pseudomonadota</taxon>
        <taxon>Alphaproteobacteria</taxon>
        <taxon>Acetobacterales</taxon>
        <taxon>Acidocellaceae</taxon>
        <taxon>Acidiphilium</taxon>
    </lineage>
</organism>
<evidence type="ECO:0000256" key="3">
    <source>
        <dbReference type="PROSITE-ProRule" id="PRU00339"/>
    </source>
</evidence>
<dbReference type="SMART" id="SM00028">
    <property type="entry name" value="TPR"/>
    <property type="match status" value="5"/>
</dbReference>
<accession>A0AAW9DUF1</accession>
<dbReference type="PROSITE" id="PS51257">
    <property type="entry name" value="PROKAR_LIPOPROTEIN"/>
    <property type="match status" value="1"/>
</dbReference>
<dbReference type="Proteomes" id="UP001279553">
    <property type="component" value="Unassembled WGS sequence"/>
</dbReference>
<dbReference type="AlphaFoldDB" id="A0AAW9DUF1"/>
<reference evidence="5 6" key="1">
    <citation type="submission" date="2023-11" db="EMBL/GenBank/DDBJ databases">
        <title>MicrobeMod: A computational toolkit for identifying prokaryotic methylation and restriction-modification with nanopore sequencing.</title>
        <authorList>
            <person name="Crits-Christoph A."/>
            <person name="Kang S.C."/>
            <person name="Lee H."/>
            <person name="Ostrov N."/>
        </authorList>
    </citation>
    <scope>NUCLEOTIDE SEQUENCE [LARGE SCALE GENOMIC DNA]</scope>
    <source>
        <strain evidence="5 6">DSMZ 700</strain>
    </source>
</reference>
<feature type="signal peptide" evidence="4">
    <location>
        <begin position="1"/>
        <end position="29"/>
    </location>
</feature>
<evidence type="ECO:0000256" key="4">
    <source>
        <dbReference type="SAM" id="SignalP"/>
    </source>
</evidence>
<evidence type="ECO:0000256" key="1">
    <source>
        <dbReference type="ARBA" id="ARBA00022737"/>
    </source>
</evidence>